<dbReference type="GO" id="GO:0006352">
    <property type="term" value="P:DNA-templated transcription initiation"/>
    <property type="evidence" value="ECO:0007669"/>
    <property type="project" value="InterPro"/>
</dbReference>
<dbReference type="GO" id="GO:0003677">
    <property type="term" value="F:DNA binding"/>
    <property type="evidence" value="ECO:0007669"/>
    <property type="project" value="UniProtKB-KW"/>
</dbReference>
<keyword evidence="4" id="KW-0238">DNA-binding</keyword>
<dbReference type="EMBL" id="BEHT01000001">
    <property type="protein sequence ID" value="GBC97537.1"/>
    <property type="molecule type" value="Genomic_DNA"/>
</dbReference>
<evidence type="ECO:0000256" key="2">
    <source>
        <dbReference type="ARBA" id="ARBA00023015"/>
    </source>
</evidence>
<dbReference type="InterPro" id="IPR007627">
    <property type="entry name" value="RNA_pol_sigma70_r2"/>
</dbReference>
<evidence type="ECO:0000256" key="4">
    <source>
        <dbReference type="ARBA" id="ARBA00023125"/>
    </source>
</evidence>
<dbReference type="AlphaFoldDB" id="A0A2H5X8U9"/>
<dbReference type="InterPro" id="IPR036388">
    <property type="entry name" value="WH-like_DNA-bd_sf"/>
</dbReference>
<evidence type="ECO:0000256" key="1">
    <source>
        <dbReference type="ARBA" id="ARBA00010641"/>
    </source>
</evidence>
<dbReference type="Pfam" id="PF04542">
    <property type="entry name" value="Sigma70_r2"/>
    <property type="match status" value="1"/>
</dbReference>
<comment type="similarity">
    <text evidence="1">Belongs to the sigma-70 factor family. ECF subfamily.</text>
</comment>
<evidence type="ECO:0000259" key="7">
    <source>
        <dbReference type="Pfam" id="PF08281"/>
    </source>
</evidence>
<evidence type="ECO:0000313" key="8">
    <source>
        <dbReference type="EMBL" id="GBC97537.1"/>
    </source>
</evidence>
<proteinExistence type="inferred from homology"/>
<keyword evidence="3" id="KW-0731">Sigma factor</keyword>
<evidence type="ECO:0000259" key="6">
    <source>
        <dbReference type="Pfam" id="PF04542"/>
    </source>
</evidence>
<keyword evidence="5" id="KW-0804">Transcription</keyword>
<dbReference type="InterPro" id="IPR013249">
    <property type="entry name" value="RNA_pol_sigma70_r4_t2"/>
</dbReference>
<feature type="domain" description="RNA polymerase sigma-70 region 2" evidence="6">
    <location>
        <begin position="2"/>
        <end position="53"/>
    </location>
</feature>
<dbReference type="Pfam" id="PF08281">
    <property type="entry name" value="Sigma70_r4_2"/>
    <property type="match status" value="1"/>
</dbReference>
<dbReference type="InterPro" id="IPR013324">
    <property type="entry name" value="RNA_pol_sigma_r3/r4-like"/>
</dbReference>
<evidence type="ECO:0000256" key="5">
    <source>
        <dbReference type="ARBA" id="ARBA00023163"/>
    </source>
</evidence>
<dbReference type="InterPro" id="IPR013325">
    <property type="entry name" value="RNA_pol_sigma_r2"/>
</dbReference>
<evidence type="ECO:0000256" key="3">
    <source>
        <dbReference type="ARBA" id="ARBA00023082"/>
    </source>
</evidence>
<name>A0A2H5X8U9_9BACT</name>
<dbReference type="PANTHER" id="PTHR43133:SF8">
    <property type="entry name" value="RNA POLYMERASE SIGMA FACTOR HI_1459-RELATED"/>
    <property type="match status" value="1"/>
</dbReference>
<dbReference type="Gene3D" id="1.10.1740.10">
    <property type="match status" value="1"/>
</dbReference>
<feature type="domain" description="RNA polymerase sigma factor 70 region 4 type 2" evidence="7">
    <location>
        <begin position="89"/>
        <end position="138"/>
    </location>
</feature>
<protein>
    <submittedName>
        <fullName evidence="8">ECF RNA polymerase sigma factor SigE</fullName>
    </submittedName>
</protein>
<comment type="caution">
    <text evidence="8">The sequence shown here is derived from an EMBL/GenBank/DDBJ whole genome shotgun (WGS) entry which is preliminary data.</text>
</comment>
<accession>A0A2H5X8U9</accession>
<dbReference type="CDD" id="cd06171">
    <property type="entry name" value="Sigma70_r4"/>
    <property type="match status" value="1"/>
</dbReference>
<dbReference type="PANTHER" id="PTHR43133">
    <property type="entry name" value="RNA POLYMERASE ECF-TYPE SIGMA FACTO"/>
    <property type="match status" value="1"/>
</dbReference>
<dbReference type="SUPFAM" id="SSF88659">
    <property type="entry name" value="Sigma3 and sigma4 domains of RNA polymerase sigma factors"/>
    <property type="match status" value="1"/>
</dbReference>
<dbReference type="InterPro" id="IPR039425">
    <property type="entry name" value="RNA_pol_sigma-70-like"/>
</dbReference>
<dbReference type="Proteomes" id="UP000236173">
    <property type="component" value="Unassembled WGS sequence"/>
</dbReference>
<dbReference type="Gene3D" id="1.10.10.10">
    <property type="entry name" value="Winged helix-like DNA-binding domain superfamily/Winged helix DNA-binding domain"/>
    <property type="match status" value="1"/>
</dbReference>
<evidence type="ECO:0000313" key="9">
    <source>
        <dbReference type="Proteomes" id="UP000236173"/>
    </source>
</evidence>
<gene>
    <name evidence="8" type="primary">sigE_1</name>
    <name evidence="8" type="ORF">HRbin17_00024</name>
</gene>
<organism evidence="8 9">
    <name type="scientific">Candidatus Fervidibacter japonicus</name>
    <dbReference type="NCBI Taxonomy" id="2035412"/>
    <lineage>
        <taxon>Bacteria</taxon>
        <taxon>Candidatus Fervidibacterota</taxon>
        <taxon>Candidatus Fervidibacter</taxon>
    </lineage>
</organism>
<dbReference type="InterPro" id="IPR014284">
    <property type="entry name" value="RNA_pol_sigma-70_dom"/>
</dbReference>
<dbReference type="SUPFAM" id="SSF88946">
    <property type="entry name" value="Sigma2 domain of RNA polymerase sigma factors"/>
    <property type="match status" value="1"/>
</dbReference>
<dbReference type="GO" id="GO:0016987">
    <property type="term" value="F:sigma factor activity"/>
    <property type="evidence" value="ECO:0007669"/>
    <property type="project" value="UniProtKB-KW"/>
</dbReference>
<keyword evidence="2" id="KW-0805">Transcription regulation</keyword>
<dbReference type="NCBIfam" id="TIGR02937">
    <property type="entry name" value="sigma70-ECF"/>
    <property type="match status" value="1"/>
</dbReference>
<reference evidence="9" key="1">
    <citation type="submission" date="2017-09" db="EMBL/GenBank/DDBJ databases">
        <title>Metaegenomics of thermophilic ammonia-oxidizing enrichment culture.</title>
        <authorList>
            <person name="Kato S."/>
            <person name="Suzuki K."/>
        </authorList>
    </citation>
    <scope>NUCLEOTIDE SEQUENCE [LARGE SCALE GENOMIC DNA]</scope>
</reference>
<sequence length="147" mass="17387">MRGYRFSPEDVEEAVQEVCLRCRLYQQRFKTPPPKSWLFKVADNVCKDMLKRGKEAPIPFSQLADEEGEFDPEEIQDERDWAQWAFRCEVQEALERLSPTYRKVLVWRFIEGLTQKEIAEKLGCQVRSVKVLISKAKQSFKKRWQAG</sequence>